<dbReference type="AlphaFoldDB" id="A0A1G7B5I5"/>
<keyword evidence="4" id="KW-1185">Reference proteome</keyword>
<feature type="signal peptide" evidence="2">
    <location>
        <begin position="1"/>
        <end position="19"/>
    </location>
</feature>
<organism evidence="3 4">
    <name type="scientific">Riemerella columbipharyngis</name>
    <dbReference type="NCBI Taxonomy" id="1071918"/>
    <lineage>
        <taxon>Bacteria</taxon>
        <taxon>Pseudomonadati</taxon>
        <taxon>Bacteroidota</taxon>
        <taxon>Flavobacteriia</taxon>
        <taxon>Flavobacteriales</taxon>
        <taxon>Weeksellaceae</taxon>
        <taxon>Riemerella</taxon>
    </lineage>
</organism>
<sequence>MKKSLILVITILGSTAIFAQSTFFVGNGAVVTTTEGSLVYTENRNSGKAFKSLGKVDNYGNFKVVGPFDNSLNTTNESKNFILYYNPATNKGGERYGQLWIEEETQANVVGKITKKFKVDREGAFQDIALPFERKLINELTTEFGRTVPFDNQRWKKNNITVTNNTLVRADNVDVTKTTNDVGTGYRYAYYSLANQNGNVTFTNEHEISGVPFSKSDVTVNLSGAGAGINFGDRGSNRNIYKEKYSTYVRDHFAATDGNVWSGDYGKNLYQISNPFFVNLDLSMIPQTLRDKIRGIRISLNDFTYDTKGVHYGGYKYITFTGTGAPVGDEAIIIKPMQSFLIKMKDGQTGTLDLSTLRVFSYTPQNNQYSAASGPSSSGRRARVSETRFKQLSTPSEVVKQLAVIALDEQKKEIGRAYYAVYENAITGMPNGDVATAQAQASTQNAIGFYEEKRKGGWDKNAYEKYGWLYINEANEKDFKGKRVLLGVKDDVKYFKFEIKYNSQFLEDGAGQLPNGESFYIRETKGSDSDLVKINNGAELPVGEKFFNVYYGQPNIGTLATEEFAKNDQCKVVYDKGLESYRLIFSKNWNKANVQIYDLSGKIVKEAKNVATSSDFIFSIPVLNNVYVVTAVSENGEKFSQKIIK</sequence>
<dbReference type="OrthoDB" id="1272926at2"/>
<dbReference type="NCBIfam" id="TIGR04183">
    <property type="entry name" value="Por_Secre_tail"/>
    <property type="match status" value="1"/>
</dbReference>
<evidence type="ECO:0000256" key="2">
    <source>
        <dbReference type="SAM" id="SignalP"/>
    </source>
</evidence>
<dbReference type="STRING" id="1071918.SAMN05421544_10511"/>
<evidence type="ECO:0000256" key="1">
    <source>
        <dbReference type="ARBA" id="ARBA00022729"/>
    </source>
</evidence>
<dbReference type="RefSeq" id="WP_092736193.1">
    <property type="nucleotide sequence ID" value="NZ_FNAS01000005.1"/>
</dbReference>
<protein>
    <submittedName>
        <fullName evidence="3">Por secretion system C-terminal sorting domain-containing protein</fullName>
    </submittedName>
</protein>
<name>A0A1G7B5I5_9FLAO</name>
<dbReference type="InterPro" id="IPR026444">
    <property type="entry name" value="Secre_tail"/>
</dbReference>
<proteinExistence type="predicted"/>
<accession>A0A1G7B5I5</accession>
<gene>
    <name evidence="3" type="ORF">SAMN05421544_10511</name>
</gene>
<evidence type="ECO:0000313" key="3">
    <source>
        <dbReference type="EMBL" id="SDE21495.1"/>
    </source>
</evidence>
<feature type="chain" id="PRO_5011500619" evidence="2">
    <location>
        <begin position="20"/>
        <end position="645"/>
    </location>
</feature>
<dbReference type="EMBL" id="FNAS01000005">
    <property type="protein sequence ID" value="SDE21495.1"/>
    <property type="molecule type" value="Genomic_DNA"/>
</dbReference>
<reference evidence="3 4" key="1">
    <citation type="submission" date="2016-10" db="EMBL/GenBank/DDBJ databases">
        <authorList>
            <person name="de Groot N.N."/>
        </authorList>
    </citation>
    <scope>NUCLEOTIDE SEQUENCE [LARGE SCALE GENOMIC DNA]</scope>
    <source>
        <strain evidence="3 4">DSM 24015</strain>
    </source>
</reference>
<keyword evidence="1 2" id="KW-0732">Signal</keyword>
<dbReference type="Proteomes" id="UP000198517">
    <property type="component" value="Unassembled WGS sequence"/>
</dbReference>
<evidence type="ECO:0000313" key="4">
    <source>
        <dbReference type="Proteomes" id="UP000198517"/>
    </source>
</evidence>